<dbReference type="GO" id="GO:0005657">
    <property type="term" value="C:replication fork"/>
    <property type="evidence" value="ECO:0007669"/>
    <property type="project" value="TreeGrafter"/>
</dbReference>
<dbReference type="GO" id="GO:0005634">
    <property type="term" value="C:nucleus"/>
    <property type="evidence" value="ECO:0007669"/>
    <property type="project" value="TreeGrafter"/>
</dbReference>
<reference evidence="3" key="1">
    <citation type="submission" date="2020-04" db="EMBL/GenBank/DDBJ databases">
        <authorList>
            <person name="Neveu A P."/>
        </authorList>
    </citation>
    <scope>NUCLEOTIDE SEQUENCE</scope>
    <source>
        <tissue evidence="3">Whole embryo</tissue>
    </source>
</reference>
<gene>
    <name evidence="3" type="primary">Tex264-003</name>
</gene>
<dbReference type="EMBL" id="LR791048">
    <property type="protein sequence ID" value="CAB3266910.1"/>
    <property type="molecule type" value="mRNA"/>
</dbReference>
<feature type="transmembrane region" description="Helical" evidence="2">
    <location>
        <begin position="6"/>
        <end position="30"/>
    </location>
</feature>
<dbReference type="GO" id="GO:0000421">
    <property type="term" value="C:autophagosome membrane"/>
    <property type="evidence" value="ECO:0007669"/>
    <property type="project" value="TreeGrafter"/>
</dbReference>
<dbReference type="GO" id="GO:0106300">
    <property type="term" value="P:protein-DNA covalent cross-linking repair"/>
    <property type="evidence" value="ECO:0007669"/>
    <property type="project" value="TreeGrafter"/>
</dbReference>
<feature type="region of interest" description="Disordered" evidence="1">
    <location>
        <begin position="198"/>
        <end position="231"/>
    </location>
</feature>
<dbReference type="PANTHER" id="PTHR15949">
    <property type="entry name" value="TESTIS-EXPRESSED PROTEIN 264"/>
    <property type="match status" value="1"/>
</dbReference>
<name>A0A6F9DV78_9ASCI</name>
<dbReference type="AlphaFoldDB" id="A0A6F9DV78"/>
<keyword evidence="2" id="KW-1133">Transmembrane helix</keyword>
<accession>A0A6F9DV78</accession>
<evidence type="ECO:0000256" key="2">
    <source>
        <dbReference type="SAM" id="Phobius"/>
    </source>
</evidence>
<dbReference type="Gene3D" id="3.20.80.10">
    <property type="entry name" value="Regulatory factor, effector binding domain"/>
    <property type="match status" value="1"/>
</dbReference>
<organism evidence="3">
    <name type="scientific">Phallusia mammillata</name>
    <dbReference type="NCBI Taxonomy" id="59560"/>
    <lineage>
        <taxon>Eukaryota</taxon>
        <taxon>Metazoa</taxon>
        <taxon>Chordata</taxon>
        <taxon>Tunicata</taxon>
        <taxon>Ascidiacea</taxon>
        <taxon>Phlebobranchia</taxon>
        <taxon>Ascidiidae</taxon>
        <taxon>Phallusia</taxon>
    </lineage>
</organism>
<evidence type="ECO:0000256" key="1">
    <source>
        <dbReference type="SAM" id="MobiDB-lite"/>
    </source>
</evidence>
<feature type="compositionally biased region" description="Polar residues" evidence="1">
    <location>
        <begin position="199"/>
        <end position="211"/>
    </location>
</feature>
<proteinExistence type="evidence at transcript level"/>
<dbReference type="PANTHER" id="PTHR15949:SF3">
    <property type="entry name" value="TESTIS-EXPRESSED PROTEIN 264"/>
    <property type="match status" value="1"/>
</dbReference>
<protein>
    <submittedName>
        <fullName evidence="3">Testis-expressed sequence 264 protein-like</fullName>
    </submittedName>
</protein>
<dbReference type="InterPro" id="IPR011256">
    <property type="entry name" value="Reg_factor_effector_dom_sf"/>
</dbReference>
<dbReference type="GO" id="GO:0005789">
    <property type="term" value="C:endoplasmic reticulum membrane"/>
    <property type="evidence" value="ECO:0007669"/>
    <property type="project" value="TreeGrafter"/>
</dbReference>
<evidence type="ECO:0000313" key="3">
    <source>
        <dbReference type="EMBL" id="CAB3266910.1"/>
    </source>
</evidence>
<keyword evidence="2" id="KW-0812">Transmembrane</keyword>
<feature type="compositionally biased region" description="Low complexity" evidence="1">
    <location>
        <begin position="219"/>
        <end position="231"/>
    </location>
</feature>
<sequence>MEGLILLVGVLILFLCLIATIAFLLSYLGLTGSVEVSVGKPVVKNLWIAYKPHKGPYNKCGHHFTEAVSILPGKTCIGVFYDDIDKTKSDDLRYVVGVILAEGKANPPLDLVTLMKNNQFQVIEFPEIDFAVKSQFPNHLDLCAWIGSWKVYPGIKHYIQSRKLSAYPLMEIYKENVIHYMAPLSKQNDFFVSEFKFSKSPSSTDGDSTQNDTTDEDTLSTSSFEELNAPE</sequence>
<dbReference type="GO" id="GO:0061709">
    <property type="term" value="P:reticulophagy"/>
    <property type="evidence" value="ECO:0007669"/>
    <property type="project" value="TreeGrafter"/>
</dbReference>
<dbReference type="SUPFAM" id="SSF55136">
    <property type="entry name" value="Probable bacterial effector-binding domain"/>
    <property type="match status" value="1"/>
</dbReference>
<keyword evidence="2" id="KW-0472">Membrane</keyword>